<evidence type="ECO:0000313" key="5">
    <source>
        <dbReference type="Proteomes" id="UP000317550"/>
    </source>
</evidence>
<comment type="caution">
    <text evidence="2">Lacks conserved residue(s) required for the propagation of feature annotation.</text>
</comment>
<organism evidence="4 5">
    <name type="scientific">Chitinimonas arctica</name>
    <dbReference type="NCBI Taxonomy" id="2594795"/>
    <lineage>
        <taxon>Bacteria</taxon>
        <taxon>Pseudomonadati</taxon>
        <taxon>Pseudomonadota</taxon>
        <taxon>Betaproteobacteria</taxon>
        <taxon>Neisseriales</taxon>
        <taxon>Chitinibacteraceae</taxon>
        <taxon>Chitinimonas</taxon>
    </lineage>
</organism>
<dbReference type="KEGG" id="cari:FNU76_18500"/>
<keyword evidence="2" id="KW-0378">Hydrolase</keyword>
<dbReference type="Pfam" id="PF01734">
    <property type="entry name" value="Patatin"/>
    <property type="match status" value="1"/>
</dbReference>
<evidence type="ECO:0000256" key="2">
    <source>
        <dbReference type="PROSITE-ProRule" id="PRU01161"/>
    </source>
</evidence>
<protein>
    <recommendedName>
        <fullName evidence="3">PNPLA domain-containing protein</fullName>
    </recommendedName>
</protein>
<dbReference type="AlphaFoldDB" id="A0A516SJ39"/>
<proteinExistence type="predicted"/>
<dbReference type="EMBL" id="CP041730">
    <property type="protein sequence ID" value="QDQ28175.1"/>
    <property type="molecule type" value="Genomic_DNA"/>
</dbReference>
<dbReference type="GO" id="GO:0016042">
    <property type="term" value="P:lipid catabolic process"/>
    <property type="evidence" value="ECO:0007669"/>
    <property type="project" value="UniProtKB-UniRule"/>
</dbReference>
<dbReference type="InterPro" id="IPR002641">
    <property type="entry name" value="PNPLA_dom"/>
</dbReference>
<accession>A0A516SJ39</accession>
<feature type="active site" description="Nucleophile" evidence="2">
    <location>
        <position position="226"/>
    </location>
</feature>
<feature type="short sequence motif" description="GXGXXG" evidence="2">
    <location>
        <begin position="195"/>
        <end position="200"/>
    </location>
</feature>
<evidence type="ECO:0000313" key="4">
    <source>
        <dbReference type="EMBL" id="QDQ28175.1"/>
    </source>
</evidence>
<evidence type="ECO:0000259" key="3">
    <source>
        <dbReference type="PROSITE" id="PS51635"/>
    </source>
</evidence>
<dbReference type="SUPFAM" id="SSF52151">
    <property type="entry name" value="FabD/lysophospholipase-like"/>
    <property type="match status" value="1"/>
</dbReference>
<reference evidence="5" key="1">
    <citation type="submission" date="2019-07" db="EMBL/GenBank/DDBJ databases">
        <title>Chitinimonas sp. nov., isolated from Ny-Alesund, arctica soil.</title>
        <authorList>
            <person name="Xu Q."/>
            <person name="Peng F."/>
        </authorList>
    </citation>
    <scope>NUCLEOTIDE SEQUENCE [LARGE SCALE GENOMIC DNA]</scope>
    <source>
        <strain evidence="5">R3-44</strain>
    </source>
</reference>
<dbReference type="Gene3D" id="3.40.1090.10">
    <property type="entry name" value="Cytosolic phospholipase A2 catalytic domain"/>
    <property type="match status" value="1"/>
</dbReference>
<dbReference type="PROSITE" id="PS51635">
    <property type="entry name" value="PNPLA"/>
    <property type="match status" value="1"/>
</dbReference>
<feature type="active site" description="Proton acceptor" evidence="2">
    <location>
        <position position="445"/>
    </location>
</feature>
<name>A0A516SJ39_9NEIS</name>
<dbReference type="Proteomes" id="UP000317550">
    <property type="component" value="Chromosome"/>
</dbReference>
<feature type="domain" description="PNPLA" evidence="3">
    <location>
        <begin position="191"/>
        <end position="460"/>
    </location>
</feature>
<dbReference type="RefSeq" id="WP_144279562.1">
    <property type="nucleotide sequence ID" value="NZ_CP041730.1"/>
</dbReference>
<keyword evidence="2" id="KW-0442">Lipid degradation</keyword>
<feature type="short sequence motif" description="GXSXG" evidence="2">
    <location>
        <begin position="224"/>
        <end position="228"/>
    </location>
</feature>
<keyword evidence="1 2" id="KW-0443">Lipid metabolism</keyword>
<gene>
    <name evidence="4" type="ORF">FNU76_18500</name>
</gene>
<dbReference type="InterPro" id="IPR016035">
    <property type="entry name" value="Acyl_Trfase/lysoPLipase"/>
</dbReference>
<dbReference type="GO" id="GO:0016787">
    <property type="term" value="F:hydrolase activity"/>
    <property type="evidence" value="ECO:0007669"/>
    <property type="project" value="UniProtKB-UniRule"/>
</dbReference>
<dbReference type="OrthoDB" id="9770965at2"/>
<sequence length="682" mass="74234">MHSSSQLPPLISPWQKVVDHSIGDTDNWSSAVTIDTAGDIHRGGWLRNLLTFLHILPTEHDPIQTSQQLEKMLAAFLEKEMNSLLHEFKEEIDQSTEMAAKAIDLKCAQAENIAKCVKKFTSPLQSNNREPAIARNPTGKDIAKAHIKALKILHCAREALLECTDLRSQLVISPDLKKIGVIKPAPEIDKFAFDGGGQKGLVMLVFSKIINAFKTLVGIEHISGLSVGSLYGSALALGMPIEAMERLMAMNMSKFMGRGKLDNTTVGKIAALFTTDSANGSPASPACEGTPAQDIKPACVALPPAGESPPEFSLHGHGWHAAEQLYWLIAEVHKQTAANNIQALLKSPGNLSHEQVNTLKEIAGNIKTEDYLVTFGDLAKLHEIAPKYFKHLSVIAYNDTEKCDKIWSSTDPKSLNVPIAQAVRASMAIPGVFKSVKLDGITYVDGCVGNGGSNAARAFISPPSEVKYDAQGKRLEETIGSKEMADLSSTLAISFSKGIPTLAQQFGNGIRKIKLRRKLCGLLVHKGFGTAAGTGMQLTRKMASNGILMHPGELSSIKFNPSETQKAHALAQAEIRFLEQLRSNLLWSKDRAVHYSYDLTSSDFKTMTPADLEAYKNGLSDLLKDWDALKLTNTAVTATELSRIKIELQNHLTEVQAEIPKSLLRVQPRMALTHFPMVASAA</sequence>
<evidence type="ECO:0000256" key="1">
    <source>
        <dbReference type="ARBA" id="ARBA00023098"/>
    </source>
</evidence>
<keyword evidence="5" id="KW-1185">Reference proteome</keyword>